<keyword evidence="1" id="KW-0862">Zinc</keyword>
<dbReference type="InterPro" id="IPR053070">
    <property type="entry name" value="RING-type_E3_ubiquitin-ligase"/>
</dbReference>
<dbReference type="EMBL" id="CAUOFW020006946">
    <property type="protein sequence ID" value="CAK9176932.1"/>
    <property type="molecule type" value="Genomic_DNA"/>
</dbReference>
<dbReference type="SUPFAM" id="SSF57850">
    <property type="entry name" value="RING/U-box"/>
    <property type="match status" value="1"/>
</dbReference>
<dbReference type="CDD" id="cd16454">
    <property type="entry name" value="RING-H2_PA-TM-RING"/>
    <property type="match status" value="1"/>
</dbReference>
<reference evidence="4 5" key="1">
    <citation type="submission" date="2024-02" db="EMBL/GenBank/DDBJ databases">
        <authorList>
            <person name="Vignale AGUSTIN F."/>
            <person name="Sosa J E."/>
            <person name="Modenutti C."/>
        </authorList>
    </citation>
    <scope>NUCLEOTIDE SEQUENCE [LARGE SCALE GENOMIC DNA]</scope>
</reference>
<accession>A0ABC8U5K7</accession>
<dbReference type="Gene3D" id="3.30.40.10">
    <property type="entry name" value="Zinc/RING finger domain, C3HC4 (zinc finger)"/>
    <property type="match status" value="1"/>
</dbReference>
<dbReference type="AlphaFoldDB" id="A0ABC8U5K7"/>
<evidence type="ECO:0000313" key="5">
    <source>
        <dbReference type="Proteomes" id="UP001642360"/>
    </source>
</evidence>
<dbReference type="SMART" id="SM00184">
    <property type="entry name" value="RING"/>
    <property type="match status" value="1"/>
</dbReference>
<gene>
    <name evidence="4" type="ORF">ILEXP_LOCUS46800</name>
</gene>
<dbReference type="GO" id="GO:0008270">
    <property type="term" value="F:zinc ion binding"/>
    <property type="evidence" value="ECO:0007669"/>
    <property type="project" value="UniProtKB-KW"/>
</dbReference>
<dbReference type="PANTHER" id="PTHR47035">
    <property type="entry name" value="OS11G0150450 PROTEIN"/>
    <property type="match status" value="1"/>
</dbReference>
<dbReference type="InterPro" id="IPR001841">
    <property type="entry name" value="Znf_RING"/>
</dbReference>
<keyword evidence="2" id="KW-0472">Membrane</keyword>
<evidence type="ECO:0000313" key="4">
    <source>
        <dbReference type="EMBL" id="CAK9176932.1"/>
    </source>
</evidence>
<evidence type="ECO:0000256" key="1">
    <source>
        <dbReference type="PROSITE-ProRule" id="PRU00175"/>
    </source>
</evidence>
<evidence type="ECO:0000256" key="2">
    <source>
        <dbReference type="SAM" id="Phobius"/>
    </source>
</evidence>
<keyword evidence="1" id="KW-0479">Metal-binding</keyword>
<proteinExistence type="predicted"/>
<keyword evidence="2" id="KW-1133">Transmembrane helix</keyword>
<dbReference type="Proteomes" id="UP001642360">
    <property type="component" value="Unassembled WGS sequence"/>
</dbReference>
<dbReference type="InterPro" id="IPR013083">
    <property type="entry name" value="Znf_RING/FYVE/PHD"/>
</dbReference>
<comment type="caution">
    <text evidence="4">The sequence shown here is derived from an EMBL/GenBank/DDBJ whole genome shotgun (WGS) entry which is preliminary data.</text>
</comment>
<evidence type="ECO:0000259" key="3">
    <source>
        <dbReference type="PROSITE" id="PS50089"/>
    </source>
</evidence>
<feature type="transmembrane region" description="Helical" evidence="2">
    <location>
        <begin position="54"/>
        <end position="75"/>
    </location>
</feature>
<keyword evidence="5" id="KW-1185">Reference proteome</keyword>
<dbReference type="Pfam" id="PF13639">
    <property type="entry name" value="zf-RING_2"/>
    <property type="match status" value="1"/>
</dbReference>
<organism evidence="4 5">
    <name type="scientific">Ilex paraguariensis</name>
    <name type="common">yerba mate</name>
    <dbReference type="NCBI Taxonomy" id="185542"/>
    <lineage>
        <taxon>Eukaryota</taxon>
        <taxon>Viridiplantae</taxon>
        <taxon>Streptophyta</taxon>
        <taxon>Embryophyta</taxon>
        <taxon>Tracheophyta</taxon>
        <taxon>Spermatophyta</taxon>
        <taxon>Magnoliopsida</taxon>
        <taxon>eudicotyledons</taxon>
        <taxon>Gunneridae</taxon>
        <taxon>Pentapetalae</taxon>
        <taxon>asterids</taxon>
        <taxon>campanulids</taxon>
        <taxon>Aquifoliales</taxon>
        <taxon>Aquifoliaceae</taxon>
        <taxon>Ilex</taxon>
    </lineage>
</organism>
<keyword evidence="2" id="KW-0812">Transmembrane</keyword>
<feature type="domain" description="RING-type" evidence="3">
    <location>
        <begin position="109"/>
        <end position="151"/>
    </location>
</feature>
<name>A0ABC8U5K7_9AQUA</name>
<sequence>MLELKNRAPTNGLLPLKFTVFNNPSKISTSTPIAFTSSIATMIMSDSISSSDYFNLPAFLLFLILSFAIFVTFNFGSRFGFKGHVVRRHDNLLLKFPPLELNSSNNTICTICQSEYEVGEIVRVMPHCRHIFHPSCVDTWLKQKASCPNCRAATALSATASQQPRHESTLGFLDMILLDDDLWLFHPASC</sequence>
<dbReference type="PANTHER" id="PTHR47035:SF4">
    <property type="entry name" value="OS02G0676500 PROTEIN"/>
    <property type="match status" value="1"/>
</dbReference>
<protein>
    <recommendedName>
        <fullName evidence="3">RING-type domain-containing protein</fullName>
    </recommendedName>
</protein>
<keyword evidence="1" id="KW-0863">Zinc-finger</keyword>
<dbReference type="PROSITE" id="PS50089">
    <property type="entry name" value="ZF_RING_2"/>
    <property type="match status" value="1"/>
</dbReference>